<protein>
    <submittedName>
        <fullName evidence="1">Lipopolysaccharide biosynthesis protein</fullName>
    </submittedName>
</protein>
<keyword evidence="2" id="KW-1185">Reference proteome</keyword>
<name>A0A420EAW5_9ALTE</name>
<gene>
    <name evidence="1" type="ORF">DBZ36_11240</name>
</gene>
<dbReference type="AlphaFoldDB" id="A0A420EAW5"/>
<evidence type="ECO:0000313" key="2">
    <source>
        <dbReference type="Proteomes" id="UP000286482"/>
    </source>
</evidence>
<dbReference type="Proteomes" id="UP000286482">
    <property type="component" value="Unassembled WGS sequence"/>
</dbReference>
<accession>A0A420EAW5</accession>
<proteinExistence type="predicted"/>
<comment type="caution">
    <text evidence="1">The sequence shown here is derived from an EMBL/GenBank/DDBJ whole genome shotgun (WGS) entry which is preliminary data.</text>
</comment>
<evidence type="ECO:0000313" key="1">
    <source>
        <dbReference type="EMBL" id="RKF17826.1"/>
    </source>
</evidence>
<dbReference type="EMBL" id="RAQO01000006">
    <property type="protein sequence ID" value="RKF17826.1"/>
    <property type="molecule type" value="Genomic_DNA"/>
</dbReference>
<dbReference type="RefSeq" id="WP_120355053.1">
    <property type="nucleotide sequence ID" value="NZ_RAQO01000006.1"/>
</dbReference>
<organism evidence="1 2">
    <name type="scientific">Alginatibacterium sediminis</name>
    <dbReference type="NCBI Taxonomy" id="2164068"/>
    <lineage>
        <taxon>Bacteria</taxon>
        <taxon>Pseudomonadati</taxon>
        <taxon>Pseudomonadota</taxon>
        <taxon>Gammaproteobacteria</taxon>
        <taxon>Alteromonadales</taxon>
        <taxon>Alteromonadaceae</taxon>
        <taxon>Alginatibacterium</taxon>
    </lineage>
</organism>
<sequence length="336" mass="39093">MKSLEDKNVLVLAPSFFGYEMSIKKALEQFGANVSLYNERPKNSFFVKSCIRLRLSFVIRKHIYSYYDSILNETKDTSFDYLFLVNPEAINKDIITSFKNQHPSITVLTYMWDSIVNKKNSSKLIEISDSFYSFDSNDVIRDSRVKFLPLFYTQDYARISEVSNSRSIDVLFVGTIHSDRYALVSEVKKQLLRKGRIVSIFLFCPSRILYFGRKVFSKNSQPKSYSEVSFKSASPDWLCEQITNSKAILDIEHPSQTGLTMRTIEMLGAKRKLITTNKNVLKYDFYNTNNILVIDRSNVNIEDDFFDTDYEPLDISIYEKYSLNNWISTIFSDNSK</sequence>
<dbReference type="OrthoDB" id="9801810at2"/>
<reference evidence="1 2" key="1">
    <citation type="submission" date="2018-09" db="EMBL/GenBank/DDBJ databases">
        <authorList>
            <person name="Wang Z."/>
        </authorList>
    </citation>
    <scope>NUCLEOTIDE SEQUENCE [LARGE SCALE GENOMIC DNA]</scope>
    <source>
        <strain evidence="1 2">ALS 81</strain>
    </source>
</reference>